<dbReference type="EMBL" id="JAINUG010000009">
    <property type="protein sequence ID" value="KAJ8415472.1"/>
    <property type="molecule type" value="Genomic_DNA"/>
</dbReference>
<sequence>MTLSISVDHFDYRPMARSKEPEIFTFDQLPAQMRQRNTAIRHRKKNTRVMYPAKVRKYLPPVEKSPVKRWLLILCLIVFMQIYTEEPSVETATPSPAEGPLRTWRARTCPSRSISSCLSSPPNSRLAR</sequence>
<evidence type="ECO:0000256" key="1">
    <source>
        <dbReference type="SAM" id="MobiDB-lite"/>
    </source>
</evidence>
<evidence type="ECO:0000313" key="2">
    <source>
        <dbReference type="EMBL" id="KAJ8415472.1"/>
    </source>
</evidence>
<accession>A0AAD7T727</accession>
<dbReference type="InterPro" id="IPR024829">
    <property type="entry name" value="IEX-1"/>
</dbReference>
<dbReference type="AlphaFoldDB" id="A0AAD7T727"/>
<comment type="caution">
    <text evidence="2">The sequence shown here is derived from an EMBL/GenBank/DDBJ whole genome shotgun (WGS) entry which is preliminary data.</text>
</comment>
<proteinExistence type="predicted"/>
<name>A0AAD7T727_9TELE</name>
<protein>
    <recommendedName>
        <fullName evidence="4">Radiation-inducible immediate-early gene IEX-1</fullName>
    </recommendedName>
</protein>
<gene>
    <name evidence="2" type="ORF">AAFF_G00424520</name>
</gene>
<organism evidence="2 3">
    <name type="scientific">Aldrovandia affinis</name>
    <dbReference type="NCBI Taxonomy" id="143900"/>
    <lineage>
        <taxon>Eukaryota</taxon>
        <taxon>Metazoa</taxon>
        <taxon>Chordata</taxon>
        <taxon>Craniata</taxon>
        <taxon>Vertebrata</taxon>
        <taxon>Euteleostomi</taxon>
        <taxon>Actinopterygii</taxon>
        <taxon>Neopterygii</taxon>
        <taxon>Teleostei</taxon>
        <taxon>Notacanthiformes</taxon>
        <taxon>Halosauridae</taxon>
        <taxon>Aldrovandia</taxon>
    </lineage>
</organism>
<dbReference type="GO" id="GO:0043066">
    <property type="term" value="P:negative regulation of apoptotic process"/>
    <property type="evidence" value="ECO:0007669"/>
    <property type="project" value="InterPro"/>
</dbReference>
<evidence type="ECO:0000313" key="3">
    <source>
        <dbReference type="Proteomes" id="UP001221898"/>
    </source>
</evidence>
<dbReference type="PRINTS" id="PR02100">
    <property type="entry name" value="GENEIEX1"/>
</dbReference>
<dbReference type="PANTHER" id="PTHR16915:SF0">
    <property type="entry name" value="RADIATION-INDUCIBLE IMMEDIATE-EARLY GENE IEX-1"/>
    <property type="match status" value="1"/>
</dbReference>
<feature type="region of interest" description="Disordered" evidence="1">
    <location>
        <begin position="109"/>
        <end position="128"/>
    </location>
</feature>
<evidence type="ECO:0008006" key="4">
    <source>
        <dbReference type="Google" id="ProtNLM"/>
    </source>
</evidence>
<dbReference type="Proteomes" id="UP001221898">
    <property type="component" value="Unassembled WGS sequence"/>
</dbReference>
<keyword evidence="3" id="KW-1185">Reference proteome</keyword>
<reference evidence="2" key="1">
    <citation type="journal article" date="2023" name="Science">
        <title>Genome structures resolve the early diversification of teleost fishes.</title>
        <authorList>
            <person name="Parey E."/>
            <person name="Louis A."/>
            <person name="Montfort J."/>
            <person name="Bouchez O."/>
            <person name="Roques C."/>
            <person name="Iampietro C."/>
            <person name="Lluch J."/>
            <person name="Castinel A."/>
            <person name="Donnadieu C."/>
            <person name="Desvignes T."/>
            <person name="Floi Bucao C."/>
            <person name="Jouanno E."/>
            <person name="Wen M."/>
            <person name="Mejri S."/>
            <person name="Dirks R."/>
            <person name="Jansen H."/>
            <person name="Henkel C."/>
            <person name="Chen W.J."/>
            <person name="Zahm M."/>
            <person name="Cabau C."/>
            <person name="Klopp C."/>
            <person name="Thompson A.W."/>
            <person name="Robinson-Rechavi M."/>
            <person name="Braasch I."/>
            <person name="Lecointre G."/>
            <person name="Bobe J."/>
            <person name="Postlethwait J.H."/>
            <person name="Berthelot C."/>
            <person name="Roest Crollius H."/>
            <person name="Guiguen Y."/>
        </authorList>
    </citation>
    <scope>NUCLEOTIDE SEQUENCE</scope>
    <source>
        <strain evidence="2">NC1722</strain>
    </source>
</reference>
<dbReference type="PANTHER" id="PTHR16915">
    <property type="entry name" value="IMMEDIATE EARLY RESPONSE 3"/>
    <property type="match status" value="1"/>
</dbReference>